<reference evidence="1" key="2">
    <citation type="submission" date="2024-01" db="EMBL/GenBank/DDBJ databases">
        <authorList>
            <person name="He J."/>
            <person name="Wang M."/>
            <person name="Zheng J."/>
            <person name="Liu Z."/>
        </authorList>
    </citation>
    <scope>NUCLEOTIDE SEQUENCE</scope>
    <source>
        <strain evidence="1">ZL_2023a</strain>
        <tissue evidence="1">Muscle</tissue>
    </source>
</reference>
<accession>A0AAW0WJ20</accession>
<sequence length="106" mass="12353">MARSTEYSTAVVQQKRELYLLSVVIECKPKRTINIVMVIRGKKKFFFTKLNTLCLILINVLKSYKCVVLVAVLILWICGNYIYRLKHCLLCEAKCFGNMSSYIMYL</sequence>
<dbReference type="EMBL" id="JARKIK010000080">
    <property type="protein sequence ID" value="KAK8726134.1"/>
    <property type="molecule type" value="Genomic_DNA"/>
</dbReference>
<evidence type="ECO:0000313" key="1">
    <source>
        <dbReference type="EMBL" id="KAK8726134.1"/>
    </source>
</evidence>
<comment type="caution">
    <text evidence="1">The sequence shown here is derived from an EMBL/GenBank/DDBJ whole genome shotgun (WGS) entry which is preliminary data.</text>
</comment>
<evidence type="ECO:0000313" key="2">
    <source>
        <dbReference type="Proteomes" id="UP001445076"/>
    </source>
</evidence>
<dbReference type="EMBL" id="JARKIK010000080">
    <property type="protein sequence ID" value="KAK8726133.1"/>
    <property type="molecule type" value="Genomic_DNA"/>
</dbReference>
<organism evidence="1 2">
    <name type="scientific">Cherax quadricarinatus</name>
    <name type="common">Australian red claw crayfish</name>
    <dbReference type="NCBI Taxonomy" id="27406"/>
    <lineage>
        <taxon>Eukaryota</taxon>
        <taxon>Metazoa</taxon>
        <taxon>Ecdysozoa</taxon>
        <taxon>Arthropoda</taxon>
        <taxon>Crustacea</taxon>
        <taxon>Multicrustacea</taxon>
        <taxon>Malacostraca</taxon>
        <taxon>Eumalacostraca</taxon>
        <taxon>Eucarida</taxon>
        <taxon>Decapoda</taxon>
        <taxon>Pleocyemata</taxon>
        <taxon>Astacidea</taxon>
        <taxon>Parastacoidea</taxon>
        <taxon>Parastacidae</taxon>
        <taxon>Cherax</taxon>
    </lineage>
</organism>
<keyword evidence="2" id="KW-1185">Reference proteome</keyword>
<dbReference type="EMBL" id="JARKIK010000080">
    <property type="protein sequence ID" value="KAK8726138.1"/>
    <property type="molecule type" value="Genomic_DNA"/>
</dbReference>
<protein>
    <submittedName>
        <fullName evidence="1">Uncharacterized protein</fullName>
    </submittedName>
</protein>
<reference evidence="1 2" key="1">
    <citation type="journal article" date="2024" name="BMC Genomics">
        <title>Genome assembly of redclaw crayfish (Cherax quadricarinatus) provides insights into its immune adaptation and hypoxia tolerance.</title>
        <authorList>
            <person name="Liu Z."/>
            <person name="Zheng J."/>
            <person name="Li H."/>
            <person name="Fang K."/>
            <person name="Wang S."/>
            <person name="He J."/>
            <person name="Zhou D."/>
            <person name="Weng S."/>
            <person name="Chi M."/>
            <person name="Gu Z."/>
            <person name="He J."/>
            <person name="Li F."/>
            <person name="Wang M."/>
        </authorList>
    </citation>
    <scope>NUCLEOTIDE SEQUENCE [LARGE SCALE GENOMIC DNA]</scope>
    <source>
        <strain evidence="1">ZL_2023a</strain>
    </source>
</reference>
<dbReference type="EMBL" id="JARKIK010000080">
    <property type="protein sequence ID" value="KAK8726140.1"/>
    <property type="molecule type" value="Genomic_DNA"/>
</dbReference>
<name>A0AAW0WJ20_CHEQU</name>
<dbReference type="Proteomes" id="UP001445076">
    <property type="component" value="Unassembled WGS sequence"/>
</dbReference>
<gene>
    <name evidence="1" type="ORF">OTU49_010387</name>
</gene>
<proteinExistence type="predicted"/>
<dbReference type="AlphaFoldDB" id="A0AAW0WJ20"/>